<evidence type="ECO:0000256" key="1">
    <source>
        <dbReference type="SAM" id="SignalP"/>
    </source>
</evidence>
<reference evidence="2" key="1">
    <citation type="submission" date="2023-06" db="EMBL/GenBank/DDBJ databases">
        <title>Genome-scale phylogeny and comparative genomics of the fungal order Sordariales.</title>
        <authorList>
            <consortium name="Lawrence Berkeley National Laboratory"/>
            <person name="Hensen N."/>
            <person name="Bonometti L."/>
            <person name="Westerberg I."/>
            <person name="Brannstrom I.O."/>
            <person name="Guillou S."/>
            <person name="Cros-Aarteil S."/>
            <person name="Calhoun S."/>
            <person name="Haridas S."/>
            <person name="Kuo A."/>
            <person name="Mondo S."/>
            <person name="Pangilinan J."/>
            <person name="Riley R."/>
            <person name="LaButti K."/>
            <person name="Andreopoulos B."/>
            <person name="Lipzen A."/>
            <person name="Chen C."/>
            <person name="Yanf M."/>
            <person name="Daum C."/>
            <person name="Ng V."/>
            <person name="Clum A."/>
            <person name="Steindorff A."/>
            <person name="Ohm R."/>
            <person name="Martin F."/>
            <person name="Silar P."/>
            <person name="Natvig D."/>
            <person name="Lalanne C."/>
            <person name="Gautier V."/>
            <person name="Ament-velasquez S.L."/>
            <person name="Kruys A."/>
            <person name="Hutchinson M.I."/>
            <person name="Powell A.J."/>
            <person name="Barry K."/>
            <person name="Miller A.N."/>
            <person name="Grigoriev I.V."/>
            <person name="Debuchy R."/>
            <person name="Gladieux P."/>
            <person name="Thoren M.H."/>
            <person name="Johannesson H."/>
        </authorList>
    </citation>
    <scope>NUCLEOTIDE SEQUENCE</scope>
    <source>
        <strain evidence="2">SMH3391-2</strain>
    </source>
</reference>
<keyword evidence="3" id="KW-1185">Reference proteome</keyword>
<organism evidence="2 3">
    <name type="scientific">Bombardia bombarda</name>
    <dbReference type="NCBI Taxonomy" id="252184"/>
    <lineage>
        <taxon>Eukaryota</taxon>
        <taxon>Fungi</taxon>
        <taxon>Dikarya</taxon>
        <taxon>Ascomycota</taxon>
        <taxon>Pezizomycotina</taxon>
        <taxon>Sordariomycetes</taxon>
        <taxon>Sordariomycetidae</taxon>
        <taxon>Sordariales</taxon>
        <taxon>Lasiosphaeriaceae</taxon>
        <taxon>Bombardia</taxon>
    </lineage>
</organism>
<gene>
    <name evidence="2" type="ORF">B0T17DRAFT_507793</name>
</gene>
<dbReference type="EMBL" id="JAULSR010000003">
    <property type="protein sequence ID" value="KAK0624747.1"/>
    <property type="molecule type" value="Genomic_DNA"/>
</dbReference>
<evidence type="ECO:0000313" key="3">
    <source>
        <dbReference type="Proteomes" id="UP001174934"/>
    </source>
</evidence>
<name>A0AA39X0I2_9PEZI</name>
<dbReference type="AlphaFoldDB" id="A0AA39X0I2"/>
<accession>A0AA39X0I2</accession>
<feature type="signal peptide" evidence="1">
    <location>
        <begin position="1"/>
        <end position="22"/>
    </location>
</feature>
<protein>
    <recommendedName>
        <fullName evidence="4">Clock-controlled pheromone ccg-4</fullName>
    </recommendedName>
</protein>
<feature type="chain" id="PRO_5041237890" description="Clock-controlled pheromone ccg-4" evidence="1">
    <location>
        <begin position="23"/>
        <end position="254"/>
    </location>
</feature>
<keyword evidence="1" id="KW-0732">Signal</keyword>
<evidence type="ECO:0008006" key="4">
    <source>
        <dbReference type="Google" id="ProtNLM"/>
    </source>
</evidence>
<dbReference type="Proteomes" id="UP001174934">
    <property type="component" value="Unassembled WGS sequence"/>
</dbReference>
<proteinExistence type="predicted"/>
<comment type="caution">
    <text evidence="2">The sequence shown here is derived from an EMBL/GenBank/DDBJ whole genome shotgun (WGS) entry which is preliminary data.</text>
</comment>
<sequence>MKFSLPLTIFAVAAAVDATAVAEPEAEAAAQYCRIKGQSCWKVKRDAEAEASAQYCRIKGQSCWKVKRAADAFAEVINANGGLSARNEANGADAYLARRQIDDLARLVAVTRSEPYEFYASLGPVEERDLTEKEKRDAEASAQYCRIKGQSCWKEKREAEPQYCRIKGQSCWKEKRDAEASAQYCRIKGQSCWKAKRAAEAIINAIDARDVEVEARDASADASCNAPGGDCNLAMRDLHAMYNAARSVIDAHSE</sequence>
<evidence type="ECO:0000313" key="2">
    <source>
        <dbReference type="EMBL" id="KAK0624747.1"/>
    </source>
</evidence>